<reference evidence="2 3" key="1">
    <citation type="journal article" date="2018" name="Nat. Genet.">
        <title>The Rosa genome provides new insights in the design of modern roses.</title>
        <authorList>
            <person name="Bendahmane M."/>
        </authorList>
    </citation>
    <scope>NUCLEOTIDE SEQUENCE [LARGE SCALE GENOMIC DNA]</scope>
    <source>
        <strain evidence="3">cv. Old Blush</strain>
    </source>
</reference>
<feature type="region of interest" description="Disordered" evidence="1">
    <location>
        <begin position="1"/>
        <end position="27"/>
    </location>
</feature>
<sequence>MNGSYSNANVSSSSSLNSSSHDTEDDLTIATVLAEEEKQKNDGKLGKRLSHLDLIPHTLRVNGEIPDVNDATQDHKRLSESSSQVRSKRSF</sequence>
<dbReference type="Proteomes" id="UP000238479">
    <property type="component" value="Chromosome 5"/>
</dbReference>
<gene>
    <name evidence="2" type="ORF">RchiOBHm_Chr5g0025881</name>
</gene>
<dbReference type="AlphaFoldDB" id="A0A2P6Q8P9"/>
<dbReference type="Gramene" id="PRQ30548">
    <property type="protein sequence ID" value="PRQ30548"/>
    <property type="gene ID" value="RchiOBHm_Chr5g0025881"/>
</dbReference>
<protein>
    <submittedName>
        <fullName evidence="2">Uncharacterized protein</fullName>
    </submittedName>
</protein>
<name>A0A2P6Q8P9_ROSCH</name>
<dbReference type="STRING" id="74649.A0A2P6Q8P9"/>
<feature type="compositionally biased region" description="Low complexity" evidence="1">
    <location>
        <begin position="1"/>
        <end position="20"/>
    </location>
</feature>
<proteinExistence type="predicted"/>
<feature type="region of interest" description="Disordered" evidence="1">
    <location>
        <begin position="65"/>
        <end position="91"/>
    </location>
</feature>
<accession>A0A2P6Q8P9</accession>
<dbReference type="EMBL" id="PDCK01000043">
    <property type="protein sequence ID" value="PRQ30548.1"/>
    <property type="molecule type" value="Genomic_DNA"/>
</dbReference>
<comment type="caution">
    <text evidence="2">The sequence shown here is derived from an EMBL/GenBank/DDBJ whole genome shotgun (WGS) entry which is preliminary data.</text>
</comment>
<evidence type="ECO:0000313" key="2">
    <source>
        <dbReference type="EMBL" id="PRQ30548.1"/>
    </source>
</evidence>
<keyword evidence="3" id="KW-1185">Reference proteome</keyword>
<organism evidence="2 3">
    <name type="scientific">Rosa chinensis</name>
    <name type="common">China rose</name>
    <dbReference type="NCBI Taxonomy" id="74649"/>
    <lineage>
        <taxon>Eukaryota</taxon>
        <taxon>Viridiplantae</taxon>
        <taxon>Streptophyta</taxon>
        <taxon>Embryophyta</taxon>
        <taxon>Tracheophyta</taxon>
        <taxon>Spermatophyta</taxon>
        <taxon>Magnoliopsida</taxon>
        <taxon>eudicotyledons</taxon>
        <taxon>Gunneridae</taxon>
        <taxon>Pentapetalae</taxon>
        <taxon>rosids</taxon>
        <taxon>fabids</taxon>
        <taxon>Rosales</taxon>
        <taxon>Rosaceae</taxon>
        <taxon>Rosoideae</taxon>
        <taxon>Rosoideae incertae sedis</taxon>
        <taxon>Rosa</taxon>
    </lineage>
</organism>
<evidence type="ECO:0000313" key="3">
    <source>
        <dbReference type="Proteomes" id="UP000238479"/>
    </source>
</evidence>
<dbReference type="OMA" id="VPRINYY"/>
<evidence type="ECO:0000256" key="1">
    <source>
        <dbReference type="SAM" id="MobiDB-lite"/>
    </source>
</evidence>